<dbReference type="Gene3D" id="3.30.70.2970">
    <property type="entry name" value="Protein of unknown function (DUF541), domain 2"/>
    <property type="match status" value="1"/>
</dbReference>
<dbReference type="EMBL" id="JARPTC010000004">
    <property type="protein sequence ID" value="MDO7786343.1"/>
    <property type="molecule type" value="Genomic_DNA"/>
</dbReference>
<dbReference type="AlphaFoldDB" id="A0AAW7ZAM9"/>
<dbReference type="PANTHER" id="PTHR34387:SF2">
    <property type="entry name" value="SLR1258 PROTEIN"/>
    <property type="match status" value="1"/>
</dbReference>
<gene>
    <name evidence="1" type="ORF">P6N53_03810</name>
</gene>
<sequence>MEKYSKNAYLIVAAAILAVALIICSLVMSKPLGDYASSKSSIVVTGSAKQQIRSDLALWQGSFYQESSQLPDAYSSLKTDLGKVKSYLVSKGISEESIVVSSIYTMPQYIYSPNGMSTGQISSYRLSQSIEIRSSDVDKISTIAREATELIEQGVVFESMSPQYFYTKLNDLKIDMLAEATKDAKLRAEKMASSTGSQIGHLRSARMGVFQITPVNSNEVSDYGFNDTSSLDKEITAVVNAEFSVK</sequence>
<accession>A0AAW7ZAM9</accession>
<reference evidence="1" key="1">
    <citation type="journal article" date="2023" name="J. Hazard. Mater.">
        <title>Anaerobic biodegradation of pyrene and benzo[a]pyrene by a new sulfate-reducing Desulforamulus aquiferis strain DSA.</title>
        <authorList>
            <person name="Zhang Z."/>
            <person name="Sun J."/>
            <person name="Gong X."/>
            <person name="Wang C."/>
            <person name="Wang H."/>
        </authorList>
    </citation>
    <scope>NUCLEOTIDE SEQUENCE</scope>
    <source>
        <strain evidence="1">DSA</strain>
    </source>
</reference>
<dbReference type="Proteomes" id="UP001172911">
    <property type="component" value="Unassembled WGS sequence"/>
</dbReference>
<dbReference type="GO" id="GO:0006974">
    <property type="term" value="P:DNA damage response"/>
    <property type="evidence" value="ECO:0007669"/>
    <property type="project" value="TreeGrafter"/>
</dbReference>
<dbReference type="InterPro" id="IPR016907">
    <property type="entry name" value="UCP029033"/>
</dbReference>
<protein>
    <submittedName>
        <fullName evidence="1">SIMPL domain-containing protein</fullName>
    </submittedName>
</protein>
<dbReference type="InterPro" id="IPR052022">
    <property type="entry name" value="26kDa_periplasmic_antigen"/>
</dbReference>
<evidence type="ECO:0000313" key="1">
    <source>
        <dbReference type="EMBL" id="MDO7786343.1"/>
    </source>
</evidence>
<dbReference type="InterPro" id="IPR007497">
    <property type="entry name" value="SIMPL/DUF541"/>
</dbReference>
<organism evidence="1 2">
    <name type="scientific">Desulforamulus aquiferis</name>
    <dbReference type="NCBI Taxonomy" id="1397668"/>
    <lineage>
        <taxon>Bacteria</taxon>
        <taxon>Bacillati</taxon>
        <taxon>Bacillota</taxon>
        <taxon>Clostridia</taxon>
        <taxon>Eubacteriales</taxon>
        <taxon>Peptococcaceae</taxon>
        <taxon>Desulforamulus</taxon>
    </lineage>
</organism>
<keyword evidence="2" id="KW-1185">Reference proteome</keyword>
<reference evidence="1" key="2">
    <citation type="submission" date="2023-03" db="EMBL/GenBank/DDBJ databases">
        <authorList>
            <person name="Zhang Z."/>
        </authorList>
    </citation>
    <scope>NUCLEOTIDE SEQUENCE</scope>
    <source>
        <strain evidence="1">DSA</strain>
    </source>
</reference>
<proteinExistence type="predicted"/>
<comment type="caution">
    <text evidence="1">The sequence shown here is derived from an EMBL/GenBank/DDBJ whole genome shotgun (WGS) entry which is preliminary data.</text>
</comment>
<dbReference type="RefSeq" id="WP_304541309.1">
    <property type="nucleotide sequence ID" value="NZ_JARPTC010000004.1"/>
</dbReference>
<evidence type="ECO:0000313" key="2">
    <source>
        <dbReference type="Proteomes" id="UP001172911"/>
    </source>
</evidence>
<dbReference type="PIRSF" id="PIRSF029033">
    <property type="entry name" value="UCP029033"/>
    <property type="match status" value="1"/>
</dbReference>
<name>A0AAW7ZAM9_9FIRM</name>
<dbReference type="PANTHER" id="PTHR34387">
    <property type="entry name" value="SLR1258 PROTEIN"/>
    <property type="match status" value="1"/>
</dbReference>
<dbReference type="Pfam" id="PF04402">
    <property type="entry name" value="SIMPL"/>
    <property type="match status" value="1"/>
</dbReference>